<name>A0A484NPG1_9ASTE</name>
<keyword evidence="2" id="KW-1185">Reference proteome</keyword>
<proteinExistence type="predicted"/>
<evidence type="ECO:0000313" key="1">
    <source>
        <dbReference type="EMBL" id="VFR01755.1"/>
    </source>
</evidence>
<accession>A0A484NPG1</accession>
<dbReference type="Proteomes" id="UP000595140">
    <property type="component" value="Unassembled WGS sequence"/>
</dbReference>
<dbReference type="AlphaFoldDB" id="A0A484NPG1"/>
<protein>
    <submittedName>
        <fullName evidence="1">Uncharacterized protein</fullName>
    </submittedName>
</protein>
<evidence type="ECO:0000313" key="2">
    <source>
        <dbReference type="Proteomes" id="UP000595140"/>
    </source>
</evidence>
<dbReference type="EMBL" id="OOIL02006791">
    <property type="protein sequence ID" value="VFR01755.1"/>
    <property type="molecule type" value="Genomic_DNA"/>
</dbReference>
<gene>
    <name evidence="1" type="ORF">CCAM_LOCUS43530</name>
</gene>
<organism evidence="1 2">
    <name type="scientific">Cuscuta campestris</name>
    <dbReference type="NCBI Taxonomy" id="132261"/>
    <lineage>
        <taxon>Eukaryota</taxon>
        <taxon>Viridiplantae</taxon>
        <taxon>Streptophyta</taxon>
        <taxon>Embryophyta</taxon>
        <taxon>Tracheophyta</taxon>
        <taxon>Spermatophyta</taxon>
        <taxon>Magnoliopsida</taxon>
        <taxon>eudicotyledons</taxon>
        <taxon>Gunneridae</taxon>
        <taxon>Pentapetalae</taxon>
        <taxon>asterids</taxon>
        <taxon>lamiids</taxon>
        <taxon>Solanales</taxon>
        <taxon>Convolvulaceae</taxon>
        <taxon>Cuscuteae</taxon>
        <taxon>Cuscuta</taxon>
        <taxon>Cuscuta subgen. Grammica</taxon>
        <taxon>Cuscuta sect. Cleistogrammica</taxon>
    </lineage>
</organism>
<reference evidence="1 2" key="1">
    <citation type="submission" date="2018-04" db="EMBL/GenBank/DDBJ databases">
        <authorList>
            <person name="Vogel A."/>
        </authorList>
    </citation>
    <scope>NUCLEOTIDE SEQUENCE [LARGE SCALE GENOMIC DNA]</scope>
</reference>
<sequence length="116" mass="13176">MQYEPLGFCCCRGEVLLASSEMPALLRDYSIIINDVKAKQFQYAAHTCMQCDNTKRISAEMSGQIGAIHFTIFTQDLQKLLRLLEVNSTPESRKMHLNNQLVSLSITRAIKRMPPN</sequence>
<dbReference type="OrthoDB" id="1306255at2759"/>